<keyword evidence="2" id="KW-1185">Reference proteome</keyword>
<gene>
    <name evidence="1" type="ORF">SAMN04489760_12512</name>
</gene>
<name>A0A1H7ZNG5_9BACT</name>
<proteinExistence type="predicted"/>
<dbReference type="AlphaFoldDB" id="A0A1H7ZNG5"/>
<dbReference type="Proteomes" id="UP000198744">
    <property type="component" value="Unassembled WGS sequence"/>
</dbReference>
<sequence>MDNPFFEHPIFNSPDIYPTRHGKLDDQGHSTRKIIQSRRRAEFITPIRQTDTRHCPIKGTILDIDCKEEFCRVVEIKGYRCEDAKEKKATMETCRIPGVNHLSSYGRWAFAEFSDAHRMEADFEARIEAELNRIINQCSTGRR</sequence>
<dbReference type="OrthoDB" id="9803459at2"/>
<accession>A0A1H7ZNG5</accession>
<organism evidence="1 2">
    <name type="scientific">Syntrophus gentianae</name>
    <dbReference type="NCBI Taxonomy" id="43775"/>
    <lineage>
        <taxon>Bacteria</taxon>
        <taxon>Pseudomonadati</taxon>
        <taxon>Thermodesulfobacteriota</taxon>
        <taxon>Syntrophia</taxon>
        <taxon>Syntrophales</taxon>
        <taxon>Syntrophaceae</taxon>
        <taxon>Syntrophus</taxon>
    </lineage>
</organism>
<evidence type="ECO:0000313" key="2">
    <source>
        <dbReference type="Proteomes" id="UP000198744"/>
    </source>
</evidence>
<dbReference type="EMBL" id="FOBS01000025">
    <property type="protein sequence ID" value="SEM59464.1"/>
    <property type="molecule type" value="Genomic_DNA"/>
</dbReference>
<protein>
    <submittedName>
        <fullName evidence="1">Uncharacterized protein</fullName>
    </submittedName>
</protein>
<evidence type="ECO:0000313" key="1">
    <source>
        <dbReference type="EMBL" id="SEM59464.1"/>
    </source>
</evidence>
<dbReference type="STRING" id="43775.SAMN04489760_12512"/>
<reference evidence="1 2" key="1">
    <citation type="submission" date="2016-10" db="EMBL/GenBank/DDBJ databases">
        <authorList>
            <person name="de Groot N.N."/>
        </authorList>
    </citation>
    <scope>NUCLEOTIDE SEQUENCE [LARGE SCALE GENOMIC DNA]</scope>
    <source>
        <strain evidence="1 2">DSM 8423</strain>
    </source>
</reference>